<dbReference type="GO" id="GO:0003677">
    <property type="term" value="F:DNA binding"/>
    <property type="evidence" value="ECO:0007669"/>
    <property type="project" value="InterPro"/>
</dbReference>
<proteinExistence type="predicted"/>
<protein>
    <submittedName>
        <fullName evidence="3">IS110 family transposase</fullName>
    </submittedName>
</protein>
<feature type="domain" description="Transposase IS116/IS110/IS902 C-terminal" evidence="2">
    <location>
        <begin position="248"/>
        <end position="327"/>
    </location>
</feature>
<dbReference type="Proteomes" id="UP000747074">
    <property type="component" value="Unassembled WGS sequence"/>
</dbReference>
<dbReference type="GO" id="GO:0004803">
    <property type="term" value="F:transposase activity"/>
    <property type="evidence" value="ECO:0007669"/>
    <property type="project" value="InterPro"/>
</dbReference>
<sequence>MKVVCGLDVHKDSVFCCILCANGEKIQHKFGVLTEELVTLRDLMLSEGVEECAMESTSIYWIPIWRVLEGSVKLHLVNPYFIKQLPGKKSDVNDAEWIATCLSKELIASSFVPDDKIQRLRQYDRRIFDLNVSISRNLVKLDQCIQRCNIRISNYISTTDSKGYRSIVKLISQGVTDAEVLVKELHGRTINRHGRETLVKALTGVVSETDIDIIKQLVEEIELQQRHKDEAQEKMTALCMEWFPQEVENLQTIPGVKERSATSIIAEIGTDMTHFQTPKKLVSWVGLRPRNEESAGKIKARGITHGNRFVRKTMIECSWGAARMKESFFAEFSYRQCIERRKNKMKVQVAIARKILVAVWYVLSQGTQYIKPTDHYTAADMTAV</sequence>
<comment type="caution">
    <text evidence="3">The sequence shown here is derived from an EMBL/GenBank/DDBJ whole genome shotgun (WGS) entry which is preliminary data.</text>
</comment>
<accession>A0A921LHQ7</accession>
<evidence type="ECO:0000259" key="2">
    <source>
        <dbReference type="Pfam" id="PF02371"/>
    </source>
</evidence>
<dbReference type="AlphaFoldDB" id="A0A921LHQ7"/>
<evidence type="ECO:0000259" key="1">
    <source>
        <dbReference type="Pfam" id="PF01548"/>
    </source>
</evidence>
<gene>
    <name evidence="3" type="ORF">K8V07_16940</name>
</gene>
<reference evidence="3" key="1">
    <citation type="journal article" date="2021" name="PeerJ">
        <title>Extensive microbial diversity within the chicken gut microbiome revealed by metagenomics and culture.</title>
        <authorList>
            <person name="Gilroy R."/>
            <person name="Ravi A."/>
            <person name="Getino M."/>
            <person name="Pursley I."/>
            <person name="Horton D.L."/>
            <person name="Alikhan N.F."/>
            <person name="Baker D."/>
            <person name="Gharbi K."/>
            <person name="Hall N."/>
            <person name="Watson M."/>
            <person name="Adriaenssens E.M."/>
            <person name="Foster-Nyarko E."/>
            <person name="Jarju S."/>
            <person name="Secka A."/>
            <person name="Antonio M."/>
            <person name="Oren A."/>
            <person name="Chaudhuri R.R."/>
            <person name="La Ragione R."/>
            <person name="Hildebrand F."/>
            <person name="Pallen M.J."/>
        </authorList>
    </citation>
    <scope>NUCLEOTIDE SEQUENCE</scope>
    <source>
        <strain evidence="3">CHK154-13316</strain>
    </source>
</reference>
<feature type="domain" description="Transposase IS110-like N-terminal" evidence="1">
    <location>
        <begin position="5"/>
        <end position="148"/>
    </location>
</feature>
<dbReference type="InterPro" id="IPR003346">
    <property type="entry name" value="Transposase_20"/>
</dbReference>
<evidence type="ECO:0000313" key="4">
    <source>
        <dbReference type="Proteomes" id="UP000747074"/>
    </source>
</evidence>
<dbReference type="GO" id="GO:0006313">
    <property type="term" value="P:DNA transposition"/>
    <property type="evidence" value="ECO:0007669"/>
    <property type="project" value="InterPro"/>
</dbReference>
<organism evidence="3 4">
    <name type="scientific">Bacteroides xylanisolvens</name>
    <dbReference type="NCBI Taxonomy" id="371601"/>
    <lineage>
        <taxon>Bacteria</taxon>
        <taxon>Pseudomonadati</taxon>
        <taxon>Bacteroidota</taxon>
        <taxon>Bacteroidia</taxon>
        <taxon>Bacteroidales</taxon>
        <taxon>Bacteroidaceae</taxon>
        <taxon>Bacteroides</taxon>
    </lineage>
</organism>
<name>A0A921LHQ7_9BACE</name>
<dbReference type="InterPro" id="IPR047650">
    <property type="entry name" value="Transpos_IS110"/>
</dbReference>
<dbReference type="EMBL" id="DYVL01000188">
    <property type="protein sequence ID" value="HJG13597.1"/>
    <property type="molecule type" value="Genomic_DNA"/>
</dbReference>
<dbReference type="NCBIfam" id="NF033542">
    <property type="entry name" value="transpos_IS110"/>
    <property type="match status" value="1"/>
</dbReference>
<dbReference type="Pfam" id="PF02371">
    <property type="entry name" value="Transposase_20"/>
    <property type="match status" value="1"/>
</dbReference>
<reference evidence="3" key="2">
    <citation type="submission" date="2021-09" db="EMBL/GenBank/DDBJ databases">
        <authorList>
            <person name="Gilroy R."/>
        </authorList>
    </citation>
    <scope>NUCLEOTIDE SEQUENCE</scope>
    <source>
        <strain evidence="3">CHK154-13316</strain>
    </source>
</reference>
<dbReference type="InterPro" id="IPR002525">
    <property type="entry name" value="Transp_IS110-like_N"/>
</dbReference>
<evidence type="ECO:0000313" key="3">
    <source>
        <dbReference type="EMBL" id="HJG13597.1"/>
    </source>
</evidence>
<dbReference type="PANTHER" id="PTHR33055">
    <property type="entry name" value="TRANSPOSASE FOR INSERTION SEQUENCE ELEMENT IS1111A"/>
    <property type="match status" value="1"/>
</dbReference>
<dbReference type="Pfam" id="PF01548">
    <property type="entry name" value="DEDD_Tnp_IS110"/>
    <property type="match status" value="1"/>
</dbReference>